<protein>
    <submittedName>
        <fullName evidence="1">2659_t:CDS:1</fullName>
    </submittedName>
</protein>
<evidence type="ECO:0000313" key="2">
    <source>
        <dbReference type="Proteomes" id="UP000789570"/>
    </source>
</evidence>
<dbReference type="EMBL" id="CAJVPQ010001321">
    <property type="protein sequence ID" value="CAG8545711.1"/>
    <property type="molecule type" value="Genomic_DNA"/>
</dbReference>
<gene>
    <name evidence="1" type="ORF">FCALED_LOCUS5864</name>
</gene>
<comment type="caution">
    <text evidence="1">The sequence shown here is derived from an EMBL/GenBank/DDBJ whole genome shotgun (WGS) entry which is preliminary data.</text>
</comment>
<keyword evidence="2" id="KW-1185">Reference proteome</keyword>
<reference evidence="1" key="1">
    <citation type="submission" date="2021-06" db="EMBL/GenBank/DDBJ databases">
        <authorList>
            <person name="Kallberg Y."/>
            <person name="Tangrot J."/>
            <person name="Rosling A."/>
        </authorList>
    </citation>
    <scope>NUCLEOTIDE SEQUENCE</scope>
    <source>
        <strain evidence="1">UK204</strain>
    </source>
</reference>
<proteinExistence type="predicted"/>
<dbReference type="AlphaFoldDB" id="A0A9N9AZU4"/>
<accession>A0A9N9AZU4</accession>
<sequence>MVISTRQKLVLKIFDADAYDAYDETIIRISKSFRWMENLCFKEYLVNGKGDVDKGEKLPILDSSEK</sequence>
<evidence type="ECO:0000313" key="1">
    <source>
        <dbReference type="EMBL" id="CAG8545711.1"/>
    </source>
</evidence>
<dbReference type="Proteomes" id="UP000789570">
    <property type="component" value="Unassembled WGS sequence"/>
</dbReference>
<organism evidence="1 2">
    <name type="scientific">Funneliformis caledonium</name>
    <dbReference type="NCBI Taxonomy" id="1117310"/>
    <lineage>
        <taxon>Eukaryota</taxon>
        <taxon>Fungi</taxon>
        <taxon>Fungi incertae sedis</taxon>
        <taxon>Mucoromycota</taxon>
        <taxon>Glomeromycotina</taxon>
        <taxon>Glomeromycetes</taxon>
        <taxon>Glomerales</taxon>
        <taxon>Glomeraceae</taxon>
        <taxon>Funneliformis</taxon>
    </lineage>
</organism>
<name>A0A9N9AZU4_9GLOM</name>